<dbReference type="CDD" id="cd00198">
    <property type="entry name" value="vWFA"/>
    <property type="match status" value="1"/>
</dbReference>
<dbReference type="InterPro" id="IPR036465">
    <property type="entry name" value="vWFA_dom_sf"/>
</dbReference>
<dbReference type="Pfam" id="PF01841">
    <property type="entry name" value="Transglut_core"/>
    <property type="match status" value="1"/>
</dbReference>
<dbReference type="SMART" id="SM00460">
    <property type="entry name" value="TGc"/>
    <property type="match status" value="1"/>
</dbReference>
<gene>
    <name evidence="3" type="ORF">ENT43_03925</name>
</gene>
<evidence type="ECO:0000259" key="2">
    <source>
        <dbReference type="PROSITE" id="PS50234"/>
    </source>
</evidence>
<evidence type="ECO:0000256" key="1">
    <source>
        <dbReference type="SAM" id="MobiDB-lite"/>
    </source>
</evidence>
<name>A0A7C4R626_UNCC3</name>
<evidence type="ECO:0000313" key="3">
    <source>
        <dbReference type="EMBL" id="HGT71381.1"/>
    </source>
</evidence>
<protein>
    <recommendedName>
        <fullName evidence="2">VWFA domain-containing protein</fullName>
    </recommendedName>
</protein>
<dbReference type="PROSITE" id="PS50234">
    <property type="entry name" value="VWFA"/>
    <property type="match status" value="1"/>
</dbReference>
<reference evidence="3" key="1">
    <citation type="journal article" date="2020" name="mSystems">
        <title>Genome- and Community-Level Interaction Insights into Carbon Utilization and Element Cycling Functions of Hydrothermarchaeota in Hydrothermal Sediment.</title>
        <authorList>
            <person name="Zhou Z."/>
            <person name="Liu Y."/>
            <person name="Xu W."/>
            <person name="Pan J."/>
            <person name="Luo Z.H."/>
            <person name="Li M."/>
        </authorList>
    </citation>
    <scope>NUCLEOTIDE SEQUENCE [LARGE SCALE GENOMIC DNA]</scope>
    <source>
        <strain evidence="3">SpSt-579</strain>
    </source>
</reference>
<dbReference type="Gene3D" id="3.10.620.30">
    <property type="match status" value="1"/>
</dbReference>
<dbReference type="SUPFAM" id="SSF54001">
    <property type="entry name" value="Cysteine proteinases"/>
    <property type="match status" value="1"/>
</dbReference>
<dbReference type="SUPFAM" id="SSF53300">
    <property type="entry name" value="vWA-like"/>
    <property type="match status" value="1"/>
</dbReference>
<sequence>MFDPNKNKTETSRAGFSERGKPTFDAEKELEKVLKGDLEKTLNTEDFEESQEALQNTRSLLEFRKKARASSSSFLYKLSEGLTKISSSDLSREKKDLLKRELIEKLTPEIQKSSPRVSDFYKSLFSLVEGGELEAQWEMTDKKVKNFLEDHGLDVLSSKDVDWQKKHELIEKRLDGYLRGAKALDDIDRKKKKIEKQKDENINPPEADDESKPGMDEMERNEGDEMPPAIWSIHPAYGGYYKQQSYDVWDGERNVWKSSGYEFENVDLGTKNIPAEEEGRIMIGANIFTNKWARVPIPYTHKIVAKNIAKLLIKKDQNGDYLVFLQDDENKIKSINLVLQKIKSPEEAKFVSSPKTEAPKMNFQLTEETLKVVEEIRKNKKGKLAQAYALASHTIRHLNYSNDSSFNSIYNSHENGYVGAIDIHKQADCDVGNTYFAGLCSLLDIPVRHCVGHMVKGKDKEGDSRITSGTGHAWSEVYDETKRVWVRIDATPSGDPQLDEEKEKNDSIPVSGDYGEQEAVGHTDEQLEAIEKELEKLNTELSYTLEERELAKGAGIDLKQAREIMKEIKEAENLRLKDGSRIVDVLSNLFNMIVEERKIHQVEYRGPLREREGGDEIEDLVEHSIGIRSKDFDPISRVKPYDIQKKEKVMSGFDLYLVGDKSGSMSQTVSGEAKWKIQRLAQFLLFSSLNRFDQRCKGAGIEKKNSLGIRTQAISFRDSNALDEDKPLSEEFGPKEKLELWRSMGDQGSGNGDVAALSRLYGQIKAELGIKDDDSADVIKKKIIGDSRLRIVIACSDGYPDNAAGVRTLAKKLSELGVVVVGIGMTETAKAVKTIFSTEYSKGDYVESIDELPMVIAHYVITEAIKLFPQKARESSKEYQSRLEKLSSKFSERFSRKTAQK</sequence>
<dbReference type="AlphaFoldDB" id="A0A7C4R626"/>
<dbReference type="Gene3D" id="3.40.50.410">
    <property type="entry name" value="von Willebrand factor, type A domain"/>
    <property type="match status" value="1"/>
</dbReference>
<accession>A0A7C4R626</accession>
<feature type="region of interest" description="Disordered" evidence="1">
    <location>
        <begin position="1"/>
        <end position="25"/>
    </location>
</feature>
<proteinExistence type="predicted"/>
<feature type="region of interest" description="Disordered" evidence="1">
    <location>
        <begin position="491"/>
        <end position="521"/>
    </location>
</feature>
<comment type="caution">
    <text evidence="3">The sequence shown here is derived from an EMBL/GenBank/DDBJ whole genome shotgun (WGS) entry which is preliminary data.</text>
</comment>
<feature type="compositionally biased region" description="Basic and acidic residues" evidence="1">
    <location>
        <begin position="210"/>
        <end position="223"/>
    </location>
</feature>
<feature type="domain" description="VWFA" evidence="2">
    <location>
        <begin position="654"/>
        <end position="865"/>
    </location>
</feature>
<feature type="region of interest" description="Disordered" evidence="1">
    <location>
        <begin position="190"/>
        <end position="227"/>
    </location>
</feature>
<organism evidence="3">
    <name type="scientific">candidate division CPR3 bacterium</name>
    <dbReference type="NCBI Taxonomy" id="2268181"/>
    <lineage>
        <taxon>Bacteria</taxon>
        <taxon>Bacteria division CPR3</taxon>
    </lineage>
</organism>
<dbReference type="InterPro" id="IPR002931">
    <property type="entry name" value="Transglutaminase-like"/>
</dbReference>
<dbReference type="InterPro" id="IPR038765">
    <property type="entry name" value="Papain-like_cys_pep_sf"/>
</dbReference>
<dbReference type="EMBL" id="DSYQ01000023">
    <property type="protein sequence ID" value="HGT71381.1"/>
    <property type="molecule type" value="Genomic_DNA"/>
</dbReference>
<dbReference type="InterPro" id="IPR002035">
    <property type="entry name" value="VWF_A"/>
</dbReference>